<dbReference type="InterPro" id="IPR000209">
    <property type="entry name" value="Peptidase_S8/S53_dom"/>
</dbReference>
<accession>A0A6J6H5H0</accession>
<dbReference type="InterPro" id="IPR050131">
    <property type="entry name" value="Peptidase_S8_subtilisin-like"/>
</dbReference>
<evidence type="ECO:0000256" key="2">
    <source>
        <dbReference type="ARBA" id="ARBA00022670"/>
    </source>
</evidence>
<proteinExistence type="inferred from homology"/>
<keyword evidence="3" id="KW-0378">Hydrolase</keyword>
<dbReference type="GO" id="GO:0006508">
    <property type="term" value="P:proteolysis"/>
    <property type="evidence" value="ECO:0007669"/>
    <property type="project" value="UniProtKB-KW"/>
</dbReference>
<evidence type="ECO:0000256" key="3">
    <source>
        <dbReference type="ARBA" id="ARBA00022801"/>
    </source>
</evidence>
<keyword evidence="2" id="KW-0645">Protease</keyword>
<dbReference type="AlphaFoldDB" id="A0A6J6H5H0"/>
<dbReference type="SUPFAM" id="SSF52743">
    <property type="entry name" value="Subtilisin-like"/>
    <property type="match status" value="1"/>
</dbReference>
<comment type="similarity">
    <text evidence="1">Belongs to the peptidase S8 family.</text>
</comment>
<dbReference type="InterPro" id="IPR015500">
    <property type="entry name" value="Peptidase_S8_subtilisin-rel"/>
</dbReference>
<dbReference type="InterPro" id="IPR036852">
    <property type="entry name" value="Peptidase_S8/S53_dom_sf"/>
</dbReference>
<dbReference type="PROSITE" id="PS51892">
    <property type="entry name" value="SUBTILASE"/>
    <property type="match status" value="1"/>
</dbReference>
<dbReference type="PROSITE" id="PS00137">
    <property type="entry name" value="SUBTILASE_HIS"/>
    <property type="match status" value="1"/>
</dbReference>
<reference evidence="6" key="1">
    <citation type="submission" date="2020-05" db="EMBL/GenBank/DDBJ databases">
        <authorList>
            <person name="Chiriac C."/>
            <person name="Salcher M."/>
            <person name="Ghai R."/>
            <person name="Kavagutti S V."/>
        </authorList>
    </citation>
    <scope>NUCLEOTIDE SEQUENCE</scope>
</reference>
<feature type="domain" description="Peptidase S8/S53" evidence="5">
    <location>
        <begin position="76"/>
        <end position="338"/>
    </location>
</feature>
<dbReference type="InterPro" id="IPR022398">
    <property type="entry name" value="Peptidase_S8_His-AS"/>
</dbReference>
<evidence type="ECO:0000313" key="6">
    <source>
        <dbReference type="EMBL" id="CAB4607683.1"/>
    </source>
</evidence>
<evidence type="ECO:0000259" key="5">
    <source>
        <dbReference type="Pfam" id="PF00082"/>
    </source>
</evidence>
<dbReference type="PRINTS" id="PR00723">
    <property type="entry name" value="SUBTILISIN"/>
</dbReference>
<protein>
    <submittedName>
        <fullName evidence="6">Unannotated protein</fullName>
    </submittedName>
</protein>
<evidence type="ECO:0000256" key="4">
    <source>
        <dbReference type="ARBA" id="ARBA00022825"/>
    </source>
</evidence>
<dbReference type="GO" id="GO:0004252">
    <property type="term" value="F:serine-type endopeptidase activity"/>
    <property type="evidence" value="ECO:0007669"/>
    <property type="project" value="InterPro"/>
</dbReference>
<dbReference type="PANTHER" id="PTHR43806:SF11">
    <property type="entry name" value="CEREVISIN-RELATED"/>
    <property type="match status" value="1"/>
</dbReference>
<dbReference type="PANTHER" id="PTHR43806">
    <property type="entry name" value="PEPTIDASE S8"/>
    <property type="match status" value="1"/>
</dbReference>
<keyword evidence="4" id="KW-0720">Serine protease</keyword>
<organism evidence="6">
    <name type="scientific">freshwater metagenome</name>
    <dbReference type="NCBI Taxonomy" id="449393"/>
    <lineage>
        <taxon>unclassified sequences</taxon>
        <taxon>metagenomes</taxon>
        <taxon>ecological metagenomes</taxon>
    </lineage>
</organism>
<gene>
    <name evidence="6" type="ORF">UFOPK1826_01079</name>
</gene>
<dbReference type="EMBL" id="CAEZUN010000140">
    <property type="protein sequence ID" value="CAB4607683.1"/>
    <property type="molecule type" value="Genomic_DNA"/>
</dbReference>
<evidence type="ECO:0000256" key="1">
    <source>
        <dbReference type="ARBA" id="ARBA00011073"/>
    </source>
</evidence>
<sequence>MKNAIQLRNFFVQTISAVLIFVSFPSRTFASSQTDQVQQNDEISSQVQAFGIDAGYEAQWGLQIIHANEVWSVSTGRNVLVAVVDSGSGPNADLTANLSPGRSIIRGRSTDGANDVDPNGHGTHVAGIIAAQANNDIGVAGVAPDARILPIRVLDSNGDGSEADVALAIRYAVDVGARVINLSLGGIGQTDQLQTAIQYASDKNVLVIAAAGNAGPNAGVTYPAGNDLTLAVTAADQTMTSPSFAQRGSYIDVTAPGIGICSAIRLGSRVDATRSCATAGEPYVTMSGTSMATAFVSGVAALIISANPTMTAVQVREVILATATDIGAPGRDDTFGAGLVNAYAIFRALGYFAGEIAYPTFSPVGRMGVEILANTMQLPPTERLQWFRCSSPGVATVAIPVDCVTIARAQDLRYTPTADDLGLFLRLGSLITLGGTPQIRFSATTNRVTGVWASSTAIEVGSTIAISNLFESASNGKLSLKVISGPCAVKNKSAVAFNEIGKCLIRVSSSAKAKYPKLSSKVLIDIIEKIEV</sequence>
<dbReference type="Gene3D" id="3.40.50.200">
    <property type="entry name" value="Peptidase S8/S53 domain"/>
    <property type="match status" value="1"/>
</dbReference>
<dbReference type="Pfam" id="PF00082">
    <property type="entry name" value="Peptidase_S8"/>
    <property type="match status" value="1"/>
</dbReference>
<name>A0A6J6H5H0_9ZZZZ</name>